<evidence type="ECO:0000313" key="3">
    <source>
        <dbReference type="Proteomes" id="UP000715095"/>
    </source>
</evidence>
<evidence type="ECO:0000313" key="2">
    <source>
        <dbReference type="EMBL" id="MBM6704843.1"/>
    </source>
</evidence>
<dbReference type="RefSeq" id="WP_205104223.1">
    <property type="nucleotide sequence ID" value="NZ_JACJJC010000022.1"/>
</dbReference>
<dbReference type="PANTHER" id="PTHR34387:SF2">
    <property type="entry name" value="SLR1258 PROTEIN"/>
    <property type="match status" value="1"/>
</dbReference>
<protein>
    <submittedName>
        <fullName evidence="2">SIMPL domain-containing protein</fullName>
    </submittedName>
</protein>
<dbReference type="InterPro" id="IPR007497">
    <property type="entry name" value="SIMPL/DUF541"/>
</dbReference>
<feature type="signal peptide" evidence="1">
    <location>
        <begin position="1"/>
        <end position="37"/>
    </location>
</feature>
<dbReference type="Proteomes" id="UP000715095">
    <property type="component" value="Unassembled WGS sequence"/>
</dbReference>
<organism evidence="2 3">
    <name type="scientific">Sutterella massiliensis</name>
    <dbReference type="NCBI Taxonomy" id="1816689"/>
    <lineage>
        <taxon>Bacteria</taxon>
        <taxon>Pseudomonadati</taxon>
        <taxon>Pseudomonadota</taxon>
        <taxon>Betaproteobacteria</taxon>
        <taxon>Burkholderiales</taxon>
        <taxon>Sutterellaceae</taxon>
        <taxon>Sutterella</taxon>
    </lineage>
</organism>
<gene>
    <name evidence="2" type="ORF">H6A60_10165</name>
</gene>
<feature type="chain" id="PRO_5045205035" evidence="1">
    <location>
        <begin position="38"/>
        <end position="259"/>
    </location>
</feature>
<dbReference type="PANTHER" id="PTHR34387">
    <property type="entry name" value="SLR1258 PROTEIN"/>
    <property type="match status" value="1"/>
</dbReference>
<dbReference type="Pfam" id="PF04402">
    <property type="entry name" value="SIMPL"/>
    <property type="match status" value="1"/>
</dbReference>
<comment type="caution">
    <text evidence="2">The sequence shown here is derived from an EMBL/GenBank/DDBJ whole genome shotgun (WGS) entry which is preliminary data.</text>
</comment>
<dbReference type="Gene3D" id="3.30.110.170">
    <property type="entry name" value="Protein of unknown function (DUF541), domain 1"/>
    <property type="match status" value="1"/>
</dbReference>
<sequence length="259" mass="26720">MQKTLTKKARSIAQMKRTAVCAMLASGIALGVSAAWAGPLPSDAGAVITLPGSASATLKNDEATITFTAESQKPDARTAQKTVTTAADQALAALKAFDSNVVVAETTGLSTWPVYRKAKEGEVATVGAWGVRETVTVKVKDVSLVSKVLEAAGNTMNYDGISFGVSTKARAAADDKLLAEAIADAGRRAEIAARAMGLTEKNVRIESVSVGGYSQPAVRYYAAPRAMAANADAVAAAPDVSAGTAEVTMRITMQVRITP</sequence>
<keyword evidence="1" id="KW-0732">Signal</keyword>
<reference evidence="2 3" key="1">
    <citation type="journal article" date="2021" name="Sci. Rep.">
        <title>The distribution of antibiotic resistance genes in chicken gut microbiota commensals.</title>
        <authorList>
            <person name="Juricova H."/>
            <person name="Matiasovicova J."/>
            <person name="Kubasova T."/>
            <person name="Cejkova D."/>
            <person name="Rychlik I."/>
        </authorList>
    </citation>
    <scope>NUCLEOTIDE SEQUENCE [LARGE SCALE GENOMIC DNA]</scope>
    <source>
        <strain evidence="2 3">An829</strain>
    </source>
</reference>
<proteinExistence type="predicted"/>
<name>A0ABS2DVS9_9BURK</name>
<dbReference type="InterPro" id="IPR052022">
    <property type="entry name" value="26kDa_periplasmic_antigen"/>
</dbReference>
<dbReference type="Gene3D" id="3.30.70.2970">
    <property type="entry name" value="Protein of unknown function (DUF541), domain 2"/>
    <property type="match status" value="1"/>
</dbReference>
<keyword evidence="3" id="KW-1185">Reference proteome</keyword>
<accession>A0ABS2DVS9</accession>
<dbReference type="EMBL" id="JACJJC010000022">
    <property type="protein sequence ID" value="MBM6704843.1"/>
    <property type="molecule type" value="Genomic_DNA"/>
</dbReference>
<evidence type="ECO:0000256" key="1">
    <source>
        <dbReference type="SAM" id="SignalP"/>
    </source>
</evidence>